<dbReference type="Pfam" id="PF00080">
    <property type="entry name" value="Sod_Cu"/>
    <property type="match status" value="1"/>
</dbReference>
<dbReference type="GO" id="GO:0004784">
    <property type="term" value="F:superoxide dismutase activity"/>
    <property type="evidence" value="ECO:0007669"/>
    <property type="project" value="UniProtKB-EC"/>
</dbReference>
<proteinExistence type="inferred from homology"/>
<dbReference type="InterPro" id="IPR036423">
    <property type="entry name" value="SOD-like_Cu/Zn_dom_sf"/>
</dbReference>
<evidence type="ECO:0000256" key="3">
    <source>
        <dbReference type="ARBA" id="ARBA00022833"/>
    </source>
</evidence>
<evidence type="ECO:0000256" key="5">
    <source>
        <dbReference type="ARBA" id="ARBA00023002"/>
    </source>
</evidence>
<dbReference type="CDD" id="cd00305">
    <property type="entry name" value="Cu-Zn_Superoxide_Dismutase"/>
    <property type="match status" value="1"/>
</dbReference>
<evidence type="ECO:0000256" key="9">
    <source>
        <dbReference type="RuleBase" id="RU000393"/>
    </source>
</evidence>
<evidence type="ECO:0000256" key="2">
    <source>
        <dbReference type="ARBA" id="ARBA00022723"/>
    </source>
</evidence>
<dbReference type="Gene3D" id="2.60.40.200">
    <property type="entry name" value="Superoxide dismutase, copper/zinc binding domain"/>
    <property type="match status" value="1"/>
</dbReference>
<comment type="catalytic activity">
    <reaction evidence="8 9">
        <text>2 superoxide + 2 H(+) = H2O2 + O2</text>
        <dbReference type="Rhea" id="RHEA:20696"/>
        <dbReference type="ChEBI" id="CHEBI:15378"/>
        <dbReference type="ChEBI" id="CHEBI:15379"/>
        <dbReference type="ChEBI" id="CHEBI:16240"/>
        <dbReference type="ChEBI" id="CHEBI:18421"/>
        <dbReference type="EC" id="1.15.1.1"/>
    </reaction>
</comment>
<evidence type="ECO:0000256" key="1">
    <source>
        <dbReference type="ARBA" id="ARBA00010457"/>
    </source>
</evidence>
<dbReference type="AlphaFoldDB" id="A0A226EJP9"/>
<dbReference type="STRING" id="158441.A0A226EJP9"/>
<keyword evidence="2 9" id="KW-0479">Metal-binding</keyword>
<dbReference type="InterPro" id="IPR024134">
    <property type="entry name" value="SOD_Cu/Zn_/chaperone"/>
</dbReference>
<evidence type="ECO:0000259" key="11">
    <source>
        <dbReference type="Pfam" id="PF00080"/>
    </source>
</evidence>
<dbReference type="PANTHER" id="PTHR10003">
    <property type="entry name" value="SUPEROXIDE DISMUTASE CU-ZN -RELATED"/>
    <property type="match status" value="1"/>
</dbReference>
<dbReference type="InterPro" id="IPR001424">
    <property type="entry name" value="SOD_Cu_Zn_dom"/>
</dbReference>
<comment type="similarity">
    <text evidence="1 9">Belongs to the Cu-Zn superoxide dismutase family.</text>
</comment>
<feature type="domain" description="Superoxide dismutase copper/zinc binding" evidence="11">
    <location>
        <begin position="44"/>
        <end position="179"/>
    </location>
</feature>
<gene>
    <name evidence="12" type="ORF">Fcan01_06406</name>
</gene>
<reference evidence="12 13" key="1">
    <citation type="submission" date="2015-12" db="EMBL/GenBank/DDBJ databases">
        <title>The genome of Folsomia candida.</title>
        <authorList>
            <person name="Faddeeva A."/>
            <person name="Derks M.F."/>
            <person name="Anvar Y."/>
            <person name="Smit S."/>
            <person name="Van Straalen N."/>
            <person name="Roelofs D."/>
        </authorList>
    </citation>
    <scope>NUCLEOTIDE SEQUENCE [LARGE SCALE GENOMIC DNA]</scope>
    <source>
        <strain evidence="12 13">VU population</strain>
        <tissue evidence="12">Whole body</tissue>
    </source>
</reference>
<dbReference type="OMA" id="VQVHGNV"/>
<evidence type="ECO:0000313" key="13">
    <source>
        <dbReference type="Proteomes" id="UP000198287"/>
    </source>
</evidence>
<keyword evidence="10" id="KW-0732">Signal</keyword>
<dbReference type="OrthoDB" id="2015551at2759"/>
<dbReference type="Proteomes" id="UP000198287">
    <property type="component" value="Unassembled WGS sequence"/>
</dbReference>
<keyword evidence="5 9" id="KW-0560">Oxidoreductase</keyword>
<dbReference type="PRINTS" id="PR00068">
    <property type="entry name" value="CUZNDISMTASE"/>
</dbReference>
<dbReference type="GO" id="GO:0005507">
    <property type="term" value="F:copper ion binding"/>
    <property type="evidence" value="ECO:0007669"/>
    <property type="project" value="InterPro"/>
</dbReference>
<keyword evidence="13" id="KW-1185">Reference proteome</keyword>
<accession>A0A226EJP9</accession>
<dbReference type="EMBL" id="LNIX01000003">
    <property type="protein sequence ID" value="OXA56796.1"/>
    <property type="molecule type" value="Genomic_DNA"/>
</dbReference>
<evidence type="ECO:0000256" key="8">
    <source>
        <dbReference type="ARBA" id="ARBA00049204"/>
    </source>
</evidence>
<dbReference type="InterPro" id="IPR018152">
    <property type="entry name" value="SOD_Cu/Zn_BS"/>
</dbReference>
<dbReference type="EC" id="1.15.1.1" evidence="9"/>
<comment type="function">
    <text evidence="9">Destroys radicals which are normally produced within the cells and which are toxic to biological systems.</text>
</comment>
<keyword evidence="3 9" id="KW-0862">Zinc</keyword>
<comment type="cofactor">
    <cofactor evidence="9">
        <name>Cu cation</name>
        <dbReference type="ChEBI" id="CHEBI:23378"/>
    </cofactor>
    <text evidence="9">Binds 1 copper ion per subunit.</text>
</comment>
<evidence type="ECO:0000256" key="4">
    <source>
        <dbReference type="ARBA" id="ARBA00022862"/>
    </source>
</evidence>
<comment type="cofactor">
    <cofactor evidence="9">
        <name>Zn(2+)</name>
        <dbReference type="ChEBI" id="CHEBI:29105"/>
    </cofactor>
    <text evidence="9">Binds 1 zinc ion per subunit.</text>
</comment>
<evidence type="ECO:0000256" key="6">
    <source>
        <dbReference type="ARBA" id="ARBA00023008"/>
    </source>
</evidence>
<dbReference type="SUPFAM" id="SSF49329">
    <property type="entry name" value="Cu,Zn superoxide dismutase-like"/>
    <property type="match status" value="1"/>
</dbReference>
<evidence type="ECO:0000256" key="7">
    <source>
        <dbReference type="ARBA" id="ARBA00023157"/>
    </source>
</evidence>
<feature type="signal peptide" evidence="10">
    <location>
        <begin position="1"/>
        <end position="23"/>
    </location>
</feature>
<protein>
    <recommendedName>
        <fullName evidence="9">Superoxide dismutase [Cu-Zn]</fullName>
        <ecNumber evidence="9">1.15.1.1</ecNumber>
    </recommendedName>
</protein>
<comment type="caution">
    <text evidence="12">The sequence shown here is derived from an EMBL/GenBank/DDBJ whole genome shotgun (WGS) entry which is preliminary data.</text>
</comment>
<dbReference type="PROSITE" id="PS51257">
    <property type="entry name" value="PROKAR_LIPOPROTEIN"/>
    <property type="match status" value="1"/>
</dbReference>
<sequence length="183" mass="19843">MKMMRSFFVTVFFLACYMSLVLSFERALVKKAIVVFNVGSNLIHGSLELTQRSPKSFVSISGVIYGLNPNMKQGFHVHESGDVRDGCNSTLSHFNPHQQNHGSPSSYHRHVGDLGNIQVDCNGTAVVNIWYTMISLSGEHSIIGRAFVIHEKEDDLGKGGNEGSLKTGNAGSRVACGIVGISS</sequence>
<organism evidence="12 13">
    <name type="scientific">Folsomia candida</name>
    <name type="common">Springtail</name>
    <dbReference type="NCBI Taxonomy" id="158441"/>
    <lineage>
        <taxon>Eukaryota</taxon>
        <taxon>Metazoa</taxon>
        <taxon>Ecdysozoa</taxon>
        <taxon>Arthropoda</taxon>
        <taxon>Hexapoda</taxon>
        <taxon>Collembola</taxon>
        <taxon>Entomobryomorpha</taxon>
        <taxon>Isotomoidea</taxon>
        <taxon>Isotomidae</taxon>
        <taxon>Proisotominae</taxon>
        <taxon>Folsomia</taxon>
    </lineage>
</organism>
<evidence type="ECO:0000313" key="12">
    <source>
        <dbReference type="EMBL" id="OXA56796.1"/>
    </source>
</evidence>
<keyword evidence="4" id="KW-0049">Antioxidant</keyword>
<dbReference type="FunFam" id="2.60.40.200:FF:000003">
    <property type="entry name" value="Superoxide dismutase [Cu-Zn], chloroplastic"/>
    <property type="match status" value="1"/>
</dbReference>
<evidence type="ECO:0000256" key="10">
    <source>
        <dbReference type="SAM" id="SignalP"/>
    </source>
</evidence>
<name>A0A226EJP9_FOLCA</name>
<dbReference type="PROSITE" id="PS00332">
    <property type="entry name" value="SOD_CU_ZN_2"/>
    <property type="match status" value="1"/>
</dbReference>
<feature type="chain" id="PRO_5013347863" description="Superoxide dismutase [Cu-Zn]" evidence="10">
    <location>
        <begin position="24"/>
        <end position="183"/>
    </location>
</feature>
<keyword evidence="7" id="KW-1015">Disulfide bond</keyword>
<keyword evidence="6 9" id="KW-0186">Copper</keyword>